<dbReference type="PANTHER" id="PTHR43795">
    <property type="entry name" value="BIFUNCTIONAL ASPARTATE AMINOTRANSFERASE AND GLUTAMATE/ASPARTATE-PREPHENATE AMINOTRANSFERASE-RELATED"/>
    <property type="match status" value="1"/>
</dbReference>
<proteinExistence type="inferred from homology"/>
<keyword evidence="5" id="KW-0663">Pyridoxal phosphate</keyword>
<dbReference type="SUPFAM" id="SSF53383">
    <property type="entry name" value="PLP-dependent transferases"/>
    <property type="match status" value="1"/>
</dbReference>
<dbReference type="InterPro" id="IPR050478">
    <property type="entry name" value="Ethylene_sulfur-biosynth"/>
</dbReference>
<evidence type="ECO:0000256" key="4">
    <source>
        <dbReference type="ARBA" id="ARBA00022679"/>
    </source>
</evidence>
<reference evidence="7 8" key="1">
    <citation type="journal article" date="2018" name="PLoS Genet.">
        <title>Repeat elements organise 3D genome structure and mediate transcription in the filamentous fungus Epichloe festucae.</title>
        <authorList>
            <person name="Winter D.J."/>
            <person name="Ganley A.R.D."/>
            <person name="Young C.A."/>
            <person name="Liachko I."/>
            <person name="Schardl C.L."/>
            <person name="Dupont P.Y."/>
            <person name="Berry D."/>
            <person name="Ram A."/>
            <person name="Scott B."/>
            <person name="Cox M.P."/>
        </authorList>
    </citation>
    <scope>NUCLEOTIDE SEQUENCE [LARGE SCALE GENOMIC DNA]</scope>
    <source>
        <strain evidence="7 8">Fl1</strain>
    </source>
</reference>
<dbReference type="GO" id="GO:0030170">
    <property type="term" value="F:pyridoxal phosphate binding"/>
    <property type="evidence" value="ECO:0007669"/>
    <property type="project" value="InterPro"/>
</dbReference>
<dbReference type="Proteomes" id="UP000594364">
    <property type="component" value="Chromosome 5"/>
</dbReference>
<name>A0A7U3SMC2_EPIFF</name>
<dbReference type="OrthoDB" id="7042322at2759"/>
<dbReference type="Gene3D" id="3.40.640.10">
    <property type="entry name" value="Type I PLP-dependent aspartate aminotransferase-like (Major domain)"/>
    <property type="match status" value="1"/>
</dbReference>
<feature type="domain" description="Aminotransferase class I/classII large" evidence="6">
    <location>
        <begin position="68"/>
        <end position="404"/>
    </location>
</feature>
<keyword evidence="3" id="KW-0032">Aminotransferase</keyword>
<protein>
    <recommendedName>
        <fullName evidence="6">Aminotransferase class I/classII large domain-containing protein</fullName>
    </recommendedName>
</protein>
<dbReference type="InterPro" id="IPR004839">
    <property type="entry name" value="Aminotransferase_I/II_large"/>
</dbReference>
<evidence type="ECO:0000256" key="1">
    <source>
        <dbReference type="ARBA" id="ARBA00001933"/>
    </source>
</evidence>
<dbReference type="InterPro" id="IPR015424">
    <property type="entry name" value="PyrdxlP-dep_Trfase"/>
</dbReference>
<dbReference type="Gene3D" id="3.90.1150.10">
    <property type="entry name" value="Aspartate Aminotransferase, domain 1"/>
    <property type="match status" value="1"/>
</dbReference>
<dbReference type="InterPro" id="IPR015421">
    <property type="entry name" value="PyrdxlP-dep_Trfase_major"/>
</dbReference>
<comment type="similarity">
    <text evidence="2">Belongs to the class-I pyridoxal-phosphate-dependent aminotransferase family.</text>
</comment>
<accession>A0A7U3SMC2</accession>
<dbReference type="EMBL" id="CP031389">
    <property type="protein sequence ID" value="QPH11334.1"/>
    <property type="molecule type" value="Genomic_DNA"/>
</dbReference>
<dbReference type="PRINTS" id="PR00753">
    <property type="entry name" value="ACCSYNTHASE"/>
</dbReference>
<comment type="cofactor">
    <cofactor evidence="1">
        <name>pyridoxal 5'-phosphate</name>
        <dbReference type="ChEBI" id="CHEBI:597326"/>
    </cofactor>
</comment>
<sequence length="422" mass="46124">MLSKRSLKRNQVLIPKLLDNHGALLYGDTSVIDLSTAENKLLMKELLLSDLNNSLSTFSWSSHDLAYSEGVGGCPRVRGLIADLANAHFNPRLKVNKSHIVLGAGGCFALNALIGEICDPGDGILIAAPYWPGLDLSISVHNDAVPVIVQIPFADFFGIRSINYYEAALATAAIPVKGLIICNPHNPLGRNYPQETLQATLDFCAEASIHLISDEVYALSQHAKPTTSNSVANFVSALSLDTTHAKGLVHVLYSLSKDFGCNGVRLGAFISQENRDVVMSGALSTHCQTSTMATIVAQKIILKESNIEYVNTRGRELLTSAYSMVATFMQERGVEHVPAESGMYVFARLCPVPSREAEQLFRSILKKNAMVISAGTDYHLEIPGWFRVCYACDREKLEKGLERISVCIDEFRRTHVGQTKLG</sequence>
<evidence type="ECO:0000256" key="3">
    <source>
        <dbReference type="ARBA" id="ARBA00022576"/>
    </source>
</evidence>
<dbReference type="Pfam" id="PF00155">
    <property type="entry name" value="Aminotran_1_2"/>
    <property type="match status" value="1"/>
</dbReference>
<dbReference type="AlphaFoldDB" id="A0A7U3SMC2"/>
<evidence type="ECO:0000256" key="5">
    <source>
        <dbReference type="ARBA" id="ARBA00022898"/>
    </source>
</evidence>
<gene>
    <name evidence="7" type="ORF">C2857_003051</name>
</gene>
<dbReference type="PANTHER" id="PTHR43795:SF32">
    <property type="entry name" value="AMINOTRANSFERASE GLII-RELATED"/>
    <property type="match status" value="1"/>
</dbReference>
<evidence type="ECO:0000313" key="7">
    <source>
        <dbReference type="EMBL" id="QPH11334.1"/>
    </source>
</evidence>
<keyword evidence="8" id="KW-1185">Reference proteome</keyword>
<evidence type="ECO:0000256" key="2">
    <source>
        <dbReference type="ARBA" id="ARBA00007441"/>
    </source>
</evidence>
<organism evidence="7 8">
    <name type="scientific">Epichloe festucae (strain Fl1)</name>
    <dbReference type="NCBI Taxonomy" id="877507"/>
    <lineage>
        <taxon>Eukaryota</taxon>
        <taxon>Fungi</taxon>
        <taxon>Dikarya</taxon>
        <taxon>Ascomycota</taxon>
        <taxon>Pezizomycotina</taxon>
        <taxon>Sordariomycetes</taxon>
        <taxon>Hypocreomycetidae</taxon>
        <taxon>Hypocreales</taxon>
        <taxon>Clavicipitaceae</taxon>
        <taxon>Epichloe</taxon>
    </lineage>
</organism>
<dbReference type="CDD" id="cd00609">
    <property type="entry name" value="AAT_like"/>
    <property type="match status" value="1"/>
</dbReference>
<dbReference type="GO" id="GO:0006520">
    <property type="term" value="P:amino acid metabolic process"/>
    <property type="evidence" value="ECO:0007669"/>
    <property type="project" value="TreeGrafter"/>
</dbReference>
<evidence type="ECO:0000259" key="6">
    <source>
        <dbReference type="Pfam" id="PF00155"/>
    </source>
</evidence>
<evidence type="ECO:0000313" key="8">
    <source>
        <dbReference type="Proteomes" id="UP000594364"/>
    </source>
</evidence>
<dbReference type="GO" id="GO:0008483">
    <property type="term" value="F:transaminase activity"/>
    <property type="evidence" value="ECO:0007669"/>
    <property type="project" value="UniProtKB-KW"/>
</dbReference>
<keyword evidence="4" id="KW-0808">Transferase</keyword>
<dbReference type="InterPro" id="IPR015422">
    <property type="entry name" value="PyrdxlP-dep_Trfase_small"/>
</dbReference>